<evidence type="ECO:0000313" key="2">
    <source>
        <dbReference type="Proteomes" id="UP000032142"/>
    </source>
</evidence>
<comment type="caution">
    <text evidence="1">The sequence shown here is derived from an EMBL/GenBank/DDBJ whole genome shotgun (WGS) entry which is preliminary data.</text>
</comment>
<dbReference type="EMBL" id="JRRC01464104">
    <property type="protein sequence ID" value="KHG06972.1"/>
    <property type="molecule type" value="Genomic_DNA"/>
</dbReference>
<dbReference type="Proteomes" id="UP000032142">
    <property type="component" value="Unassembled WGS sequence"/>
</dbReference>
<gene>
    <name evidence="1" type="ORF">F383_33135</name>
</gene>
<dbReference type="AlphaFoldDB" id="A0A0B0N2Z2"/>
<protein>
    <submittedName>
        <fullName evidence="1">Uncharacterized protein</fullName>
    </submittedName>
</protein>
<name>A0A0B0N2Z2_GOSAR</name>
<keyword evidence="2" id="KW-1185">Reference proteome</keyword>
<proteinExistence type="predicted"/>
<accession>A0A0B0N2Z2</accession>
<sequence>MTVCTSQRVTRGQTRPVARACPRVTRACPSGHMGV</sequence>
<reference evidence="2" key="1">
    <citation type="submission" date="2014-09" db="EMBL/GenBank/DDBJ databases">
        <authorList>
            <person name="Mudge J."/>
            <person name="Ramaraj T."/>
            <person name="Lindquist I.E."/>
            <person name="Bharti A.K."/>
            <person name="Sundararajan A."/>
            <person name="Cameron C.T."/>
            <person name="Woodward J.E."/>
            <person name="May G.D."/>
            <person name="Brubaker C."/>
            <person name="Broadhvest J."/>
            <person name="Wilkins T.A."/>
        </authorList>
    </citation>
    <scope>NUCLEOTIDE SEQUENCE</scope>
    <source>
        <strain evidence="2">cv. AKA8401</strain>
    </source>
</reference>
<organism evidence="1 2">
    <name type="scientific">Gossypium arboreum</name>
    <name type="common">Tree cotton</name>
    <name type="synonym">Gossypium nanking</name>
    <dbReference type="NCBI Taxonomy" id="29729"/>
    <lineage>
        <taxon>Eukaryota</taxon>
        <taxon>Viridiplantae</taxon>
        <taxon>Streptophyta</taxon>
        <taxon>Embryophyta</taxon>
        <taxon>Tracheophyta</taxon>
        <taxon>Spermatophyta</taxon>
        <taxon>Magnoliopsida</taxon>
        <taxon>eudicotyledons</taxon>
        <taxon>Gunneridae</taxon>
        <taxon>Pentapetalae</taxon>
        <taxon>rosids</taxon>
        <taxon>malvids</taxon>
        <taxon>Malvales</taxon>
        <taxon>Malvaceae</taxon>
        <taxon>Malvoideae</taxon>
        <taxon>Gossypium</taxon>
    </lineage>
</organism>
<evidence type="ECO:0000313" key="1">
    <source>
        <dbReference type="EMBL" id="KHG06972.1"/>
    </source>
</evidence>